<accession>A0A4C1Y5Z8</accession>
<dbReference type="AlphaFoldDB" id="A0A4C1Y5Z8"/>
<proteinExistence type="predicted"/>
<keyword evidence="2" id="KW-1185">Reference proteome</keyword>
<organism evidence="1 2">
    <name type="scientific">Eumeta variegata</name>
    <name type="common">Bagworm moth</name>
    <name type="synonym">Eumeta japonica</name>
    <dbReference type="NCBI Taxonomy" id="151549"/>
    <lineage>
        <taxon>Eukaryota</taxon>
        <taxon>Metazoa</taxon>
        <taxon>Ecdysozoa</taxon>
        <taxon>Arthropoda</taxon>
        <taxon>Hexapoda</taxon>
        <taxon>Insecta</taxon>
        <taxon>Pterygota</taxon>
        <taxon>Neoptera</taxon>
        <taxon>Endopterygota</taxon>
        <taxon>Lepidoptera</taxon>
        <taxon>Glossata</taxon>
        <taxon>Ditrysia</taxon>
        <taxon>Tineoidea</taxon>
        <taxon>Psychidae</taxon>
        <taxon>Oiketicinae</taxon>
        <taxon>Eumeta</taxon>
    </lineage>
</organism>
<evidence type="ECO:0000313" key="1">
    <source>
        <dbReference type="EMBL" id="GBP70763.1"/>
    </source>
</evidence>
<evidence type="ECO:0000313" key="2">
    <source>
        <dbReference type="Proteomes" id="UP000299102"/>
    </source>
</evidence>
<protein>
    <submittedName>
        <fullName evidence="1">Uncharacterized protein</fullName>
    </submittedName>
</protein>
<name>A0A4C1Y5Z8_EUMVA</name>
<dbReference type="EMBL" id="BGZK01001085">
    <property type="protein sequence ID" value="GBP70763.1"/>
    <property type="molecule type" value="Genomic_DNA"/>
</dbReference>
<gene>
    <name evidence="1" type="ORF">EVAR_50869_1</name>
</gene>
<reference evidence="1 2" key="1">
    <citation type="journal article" date="2019" name="Commun. Biol.">
        <title>The bagworm genome reveals a unique fibroin gene that provides high tensile strength.</title>
        <authorList>
            <person name="Kono N."/>
            <person name="Nakamura H."/>
            <person name="Ohtoshi R."/>
            <person name="Tomita M."/>
            <person name="Numata K."/>
            <person name="Arakawa K."/>
        </authorList>
    </citation>
    <scope>NUCLEOTIDE SEQUENCE [LARGE SCALE GENOMIC DNA]</scope>
</reference>
<dbReference type="Proteomes" id="UP000299102">
    <property type="component" value="Unassembled WGS sequence"/>
</dbReference>
<comment type="caution">
    <text evidence="1">The sequence shown here is derived from an EMBL/GenBank/DDBJ whole genome shotgun (WGS) entry which is preliminary data.</text>
</comment>
<sequence>MLYTFVAVFYETCALIWPWRPVIGSTRMILRPQLPAQTPISPAPNYRYQITNKNKRLALPAAARASVLAN</sequence>